<dbReference type="PANTHER" id="PTHR23407">
    <property type="entry name" value="ATPASE INHIBITOR/5-FORMYLTETRAHYDROFOLATE CYCLO-LIGASE"/>
    <property type="match status" value="1"/>
</dbReference>
<dbReference type="GO" id="GO:0005524">
    <property type="term" value="F:ATP binding"/>
    <property type="evidence" value="ECO:0007669"/>
    <property type="project" value="UniProtKB-KW"/>
</dbReference>
<name>A0A0D8B7S5_9ACTN</name>
<keyword evidence="4" id="KW-0479">Metal-binding</keyword>
<evidence type="ECO:0000256" key="1">
    <source>
        <dbReference type="ARBA" id="ARBA00010638"/>
    </source>
</evidence>
<evidence type="ECO:0000256" key="4">
    <source>
        <dbReference type="RuleBase" id="RU361279"/>
    </source>
</evidence>
<dbReference type="GO" id="GO:0046872">
    <property type="term" value="F:metal ion binding"/>
    <property type="evidence" value="ECO:0007669"/>
    <property type="project" value="UniProtKB-KW"/>
</dbReference>
<reference evidence="6 7" key="2">
    <citation type="journal article" date="2016" name="Genome Announc.">
        <title>Permanent Draft Genome Sequences for Two Variants of Frankia sp. Strain CpI1, the First Frankia Strain Isolated from Root Nodules of Comptonia peregrina.</title>
        <authorList>
            <person name="Oshone R."/>
            <person name="Hurst S.G.IV."/>
            <person name="Abebe-Akele F."/>
            <person name="Simpson S."/>
            <person name="Morris K."/>
            <person name="Thomas W.K."/>
            <person name="Tisa L.S."/>
        </authorList>
    </citation>
    <scope>NUCLEOTIDE SEQUENCE [LARGE SCALE GENOMIC DNA]</scope>
    <source>
        <strain evidence="7">CpI1-S</strain>
    </source>
</reference>
<dbReference type="GO" id="GO:0030272">
    <property type="term" value="F:5-formyltetrahydrofolate cyclo-ligase activity"/>
    <property type="evidence" value="ECO:0007669"/>
    <property type="project" value="UniProtKB-EC"/>
</dbReference>
<comment type="caution">
    <text evidence="6">The sequence shown here is derived from an EMBL/GenBank/DDBJ whole genome shotgun (WGS) entry which is preliminary data.</text>
</comment>
<sequence length="256" mass="26592">MQGRHLPPDDPRETPAAGPPARPPSGPVAGAVLGSEGDAAPGGAAPGGAAPGGAAKQRLRARLLAQRRTSLALCHEPWSPADTAVLATRILQIPEVADARCVAAYVGLPGEPDLADLLARLLARGTRVLLPVVRADLDLDFREYAGTLIPGALGTREPPAAAPPGDLSAADAVIIPALAVDRAGRRLGRGGGSYDRALRRVGPDVPVIAVLYDQELLDLVPTEEHDRSVKIVVTPSRTLRCEPTDGTREHPRPSTS</sequence>
<evidence type="ECO:0000313" key="7">
    <source>
        <dbReference type="Proteomes" id="UP000032545"/>
    </source>
</evidence>
<proteinExistence type="inferred from homology"/>
<dbReference type="AlphaFoldDB" id="A0A0D8B7S5"/>
<dbReference type="Pfam" id="PF01812">
    <property type="entry name" value="5-FTHF_cyc-lig"/>
    <property type="match status" value="1"/>
</dbReference>
<dbReference type="EC" id="6.3.3.2" evidence="4"/>
<dbReference type="PANTHER" id="PTHR23407:SF1">
    <property type="entry name" value="5-FORMYLTETRAHYDROFOLATE CYCLO-LIGASE"/>
    <property type="match status" value="1"/>
</dbReference>
<evidence type="ECO:0000256" key="3">
    <source>
        <dbReference type="ARBA" id="ARBA00022840"/>
    </source>
</evidence>
<dbReference type="InterPro" id="IPR024185">
    <property type="entry name" value="FTHF_cligase-like_sf"/>
</dbReference>
<dbReference type="RefSeq" id="WP_044887876.1">
    <property type="nucleotide sequence ID" value="NZ_JYFN01000063.1"/>
</dbReference>
<dbReference type="PATRIC" id="fig|1502723.3.peg.5794"/>
<dbReference type="NCBIfam" id="TIGR02727">
    <property type="entry name" value="MTHFS_bact"/>
    <property type="match status" value="1"/>
</dbReference>
<gene>
    <name evidence="6" type="ORF">FF36_05381</name>
</gene>
<evidence type="ECO:0000313" key="6">
    <source>
        <dbReference type="EMBL" id="KJE20323.1"/>
    </source>
</evidence>
<dbReference type="Proteomes" id="UP000032545">
    <property type="component" value="Unassembled WGS sequence"/>
</dbReference>
<accession>A0A0D8B7S5</accession>
<feature type="region of interest" description="Disordered" evidence="5">
    <location>
        <begin position="1"/>
        <end position="53"/>
    </location>
</feature>
<dbReference type="OrthoDB" id="3242798at2"/>
<keyword evidence="7" id="KW-1185">Reference proteome</keyword>
<keyword evidence="2 4" id="KW-0547">Nucleotide-binding</keyword>
<comment type="similarity">
    <text evidence="1 4">Belongs to the 5-formyltetrahydrofolate cyclo-ligase family.</text>
</comment>
<dbReference type="EMBL" id="JYFN01000063">
    <property type="protein sequence ID" value="KJE20323.1"/>
    <property type="molecule type" value="Genomic_DNA"/>
</dbReference>
<dbReference type="GO" id="GO:0035999">
    <property type="term" value="P:tetrahydrofolate interconversion"/>
    <property type="evidence" value="ECO:0007669"/>
    <property type="project" value="TreeGrafter"/>
</dbReference>
<evidence type="ECO:0000256" key="2">
    <source>
        <dbReference type="ARBA" id="ARBA00022741"/>
    </source>
</evidence>
<reference evidence="7" key="1">
    <citation type="submission" date="2015-02" db="EMBL/GenBank/DDBJ databases">
        <title>Draft Genome of Frankia sp. CpI1-S.</title>
        <authorList>
            <person name="Oshone R.T."/>
            <person name="Ngom M."/>
            <person name="Ghodhbane-Gtari F."/>
            <person name="Gtari M."/>
            <person name="Morris K."/>
            <person name="Thomas K."/>
            <person name="Sen A."/>
            <person name="Tisa L.S."/>
        </authorList>
    </citation>
    <scope>NUCLEOTIDE SEQUENCE [LARGE SCALE GENOMIC DNA]</scope>
    <source>
        <strain evidence="7">CpI1-S</strain>
    </source>
</reference>
<keyword evidence="3 4" id="KW-0067">ATP-binding</keyword>
<keyword evidence="4" id="KW-0460">Magnesium</keyword>
<dbReference type="InterPro" id="IPR037171">
    <property type="entry name" value="NagB/RpiA_transferase-like"/>
</dbReference>
<dbReference type="GO" id="GO:0009396">
    <property type="term" value="P:folic acid-containing compound biosynthetic process"/>
    <property type="evidence" value="ECO:0007669"/>
    <property type="project" value="TreeGrafter"/>
</dbReference>
<feature type="compositionally biased region" description="Pro residues" evidence="5">
    <location>
        <begin position="17"/>
        <end position="26"/>
    </location>
</feature>
<protein>
    <recommendedName>
        <fullName evidence="4">5-formyltetrahydrofolate cyclo-ligase</fullName>
        <ecNumber evidence="4">6.3.3.2</ecNumber>
    </recommendedName>
</protein>
<organism evidence="6 7">
    <name type="scientific">Frankia torreyi</name>
    <dbReference type="NCBI Taxonomy" id="1856"/>
    <lineage>
        <taxon>Bacteria</taxon>
        <taxon>Bacillati</taxon>
        <taxon>Actinomycetota</taxon>
        <taxon>Actinomycetes</taxon>
        <taxon>Frankiales</taxon>
        <taxon>Frankiaceae</taxon>
        <taxon>Frankia</taxon>
    </lineage>
</organism>
<dbReference type="SUPFAM" id="SSF100950">
    <property type="entry name" value="NagB/RpiA/CoA transferase-like"/>
    <property type="match status" value="1"/>
</dbReference>
<feature type="compositionally biased region" description="Basic and acidic residues" evidence="5">
    <location>
        <begin position="1"/>
        <end position="13"/>
    </location>
</feature>
<keyword evidence="6" id="KW-0436">Ligase</keyword>
<comment type="cofactor">
    <cofactor evidence="4">
        <name>Mg(2+)</name>
        <dbReference type="ChEBI" id="CHEBI:18420"/>
    </cofactor>
</comment>
<dbReference type="Gene3D" id="3.40.50.10420">
    <property type="entry name" value="NagB/RpiA/CoA transferase-like"/>
    <property type="match status" value="1"/>
</dbReference>
<comment type="catalytic activity">
    <reaction evidence="4">
        <text>(6S)-5-formyl-5,6,7,8-tetrahydrofolate + ATP = (6R)-5,10-methenyltetrahydrofolate + ADP + phosphate</text>
        <dbReference type="Rhea" id="RHEA:10488"/>
        <dbReference type="ChEBI" id="CHEBI:30616"/>
        <dbReference type="ChEBI" id="CHEBI:43474"/>
        <dbReference type="ChEBI" id="CHEBI:57455"/>
        <dbReference type="ChEBI" id="CHEBI:57457"/>
        <dbReference type="ChEBI" id="CHEBI:456216"/>
        <dbReference type="EC" id="6.3.3.2"/>
    </reaction>
</comment>
<dbReference type="InterPro" id="IPR002698">
    <property type="entry name" value="FTHF_cligase"/>
</dbReference>
<evidence type="ECO:0000256" key="5">
    <source>
        <dbReference type="SAM" id="MobiDB-lite"/>
    </source>
</evidence>